<evidence type="ECO:0000313" key="12">
    <source>
        <dbReference type="Proteomes" id="UP000463857"/>
    </source>
</evidence>
<gene>
    <name evidence="11" type="ORF">EK0264_05995</name>
</gene>
<dbReference type="RefSeq" id="WP_159543890.1">
    <property type="nucleotide sequence ID" value="NZ_CP047156.1"/>
</dbReference>
<evidence type="ECO:0000313" key="11">
    <source>
        <dbReference type="EMBL" id="QHB99879.1"/>
    </source>
</evidence>
<evidence type="ECO:0000256" key="8">
    <source>
        <dbReference type="SAM" id="MobiDB-lite"/>
    </source>
</evidence>
<dbReference type="PANTHER" id="PTHR43289:SF6">
    <property type="entry name" value="SERINE_THREONINE-PROTEIN KINASE NEKL-3"/>
    <property type="match status" value="1"/>
</dbReference>
<protein>
    <recommendedName>
        <fullName evidence="1">non-specific serine/threonine protein kinase</fullName>
        <ecNumber evidence="1">2.7.11.1</ecNumber>
    </recommendedName>
</protein>
<dbReference type="InterPro" id="IPR008271">
    <property type="entry name" value="Ser/Thr_kinase_AS"/>
</dbReference>
<dbReference type="EMBL" id="CP047156">
    <property type="protein sequence ID" value="QHB99879.1"/>
    <property type="molecule type" value="Genomic_DNA"/>
</dbReference>
<dbReference type="Proteomes" id="UP000463857">
    <property type="component" value="Chromosome"/>
</dbReference>
<feature type="domain" description="Protein kinase" evidence="10">
    <location>
        <begin position="10"/>
        <end position="264"/>
    </location>
</feature>
<dbReference type="OrthoDB" id="9762169at2"/>
<evidence type="ECO:0000256" key="9">
    <source>
        <dbReference type="SAM" id="Phobius"/>
    </source>
</evidence>
<keyword evidence="3" id="KW-0808">Transferase</keyword>
<dbReference type="GO" id="GO:0004674">
    <property type="term" value="F:protein serine/threonine kinase activity"/>
    <property type="evidence" value="ECO:0007669"/>
    <property type="project" value="UniProtKB-KW"/>
</dbReference>
<evidence type="ECO:0000256" key="7">
    <source>
        <dbReference type="PROSITE-ProRule" id="PRU10141"/>
    </source>
</evidence>
<keyword evidence="9" id="KW-1133">Transmembrane helix</keyword>
<dbReference type="InterPro" id="IPR017441">
    <property type="entry name" value="Protein_kinase_ATP_BS"/>
</dbReference>
<proteinExistence type="predicted"/>
<feature type="compositionally biased region" description="Polar residues" evidence="8">
    <location>
        <begin position="375"/>
        <end position="412"/>
    </location>
</feature>
<keyword evidence="6 7" id="KW-0067">ATP-binding</keyword>
<dbReference type="PROSITE" id="PS00108">
    <property type="entry name" value="PROTEIN_KINASE_ST"/>
    <property type="match status" value="1"/>
</dbReference>
<evidence type="ECO:0000256" key="1">
    <source>
        <dbReference type="ARBA" id="ARBA00012513"/>
    </source>
</evidence>
<evidence type="ECO:0000259" key="10">
    <source>
        <dbReference type="PROSITE" id="PS50011"/>
    </source>
</evidence>
<dbReference type="SMART" id="SM00220">
    <property type="entry name" value="S_TKc"/>
    <property type="match status" value="1"/>
</dbReference>
<dbReference type="EC" id="2.7.11.1" evidence="1"/>
<feature type="compositionally biased region" description="Low complexity" evidence="8">
    <location>
        <begin position="413"/>
        <end position="428"/>
    </location>
</feature>
<evidence type="ECO:0000256" key="6">
    <source>
        <dbReference type="ARBA" id="ARBA00022840"/>
    </source>
</evidence>
<feature type="binding site" evidence="7">
    <location>
        <position position="39"/>
    </location>
    <ligand>
        <name>ATP</name>
        <dbReference type="ChEBI" id="CHEBI:30616"/>
    </ligand>
</feature>
<dbReference type="Pfam" id="PF00069">
    <property type="entry name" value="Pkinase"/>
    <property type="match status" value="1"/>
</dbReference>
<dbReference type="CDD" id="cd14014">
    <property type="entry name" value="STKc_PknB_like"/>
    <property type="match status" value="1"/>
</dbReference>
<reference evidence="11 12" key="1">
    <citation type="journal article" date="2018" name="Int. J. Syst. Evol. Microbiol.">
        <title>Epidermidibacterium keratini gen. nov., sp. nov., a member of the family Sporichthyaceae, isolated from keratin epidermis.</title>
        <authorList>
            <person name="Lee D.G."/>
            <person name="Trujillo M.E."/>
            <person name="Kang S."/>
            <person name="Nam J.J."/>
            <person name="Kim Y.J."/>
        </authorList>
    </citation>
    <scope>NUCLEOTIDE SEQUENCE [LARGE SCALE GENOMIC DNA]</scope>
    <source>
        <strain evidence="11 12">EPI-7</strain>
    </source>
</reference>
<evidence type="ECO:0000256" key="4">
    <source>
        <dbReference type="ARBA" id="ARBA00022741"/>
    </source>
</evidence>
<dbReference type="AlphaFoldDB" id="A0A7L4YL81"/>
<keyword evidence="9" id="KW-0472">Membrane</keyword>
<dbReference type="GO" id="GO:0005524">
    <property type="term" value="F:ATP binding"/>
    <property type="evidence" value="ECO:0007669"/>
    <property type="project" value="UniProtKB-UniRule"/>
</dbReference>
<feature type="region of interest" description="Disordered" evidence="8">
    <location>
        <begin position="375"/>
        <end position="428"/>
    </location>
</feature>
<dbReference type="PANTHER" id="PTHR43289">
    <property type="entry name" value="MITOGEN-ACTIVATED PROTEIN KINASE KINASE KINASE 20-RELATED"/>
    <property type="match status" value="1"/>
</dbReference>
<organism evidence="11 12">
    <name type="scientific">Epidermidibacterium keratini</name>
    <dbReference type="NCBI Taxonomy" id="1891644"/>
    <lineage>
        <taxon>Bacteria</taxon>
        <taxon>Bacillati</taxon>
        <taxon>Actinomycetota</taxon>
        <taxon>Actinomycetes</taxon>
        <taxon>Sporichthyales</taxon>
        <taxon>Sporichthyaceae</taxon>
        <taxon>Epidermidibacterium</taxon>
    </lineage>
</organism>
<dbReference type="PROSITE" id="PS00107">
    <property type="entry name" value="PROTEIN_KINASE_ATP"/>
    <property type="match status" value="1"/>
</dbReference>
<dbReference type="InterPro" id="IPR000719">
    <property type="entry name" value="Prot_kinase_dom"/>
</dbReference>
<keyword evidence="5 11" id="KW-0418">Kinase</keyword>
<keyword evidence="4 7" id="KW-0547">Nucleotide-binding</keyword>
<evidence type="ECO:0000256" key="3">
    <source>
        <dbReference type="ARBA" id="ARBA00022679"/>
    </source>
</evidence>
<accession>A0A7L4YL81</accession>
<keyword evidence="2" id="KW-0723">Serine/threonine-protein kinase</keyword>
<evidence type="ECO:0000256" key="5">
    <source>
        <dbReference type="ARBA" id="ARBA00022777"/>
    </source>
</evidence>
<dbReference type="PROSITE" id="PS50011">
    <property type="entry name" value="PROTEIN_KINASE_DOM"/>
    <property type="match status" value="1"/>
</dbReference>
<evidence type="ECO:0000256" key="2">
    <source>
        <dbReference type="ARBA" id="ARBA00022527"/>
    </source>
</evidence>
<sequence>MEDQLIAGRYRVIRTIGRGGMGHVWLCRDEVLRREVAVKQIGAMPGDTGETNARAMREARLAASLNHPNAVSIYDVIEDHGTPWLVMEYVPARNLSQIIKAQGRLSDSEITPIAAQVAKALAAAHKADIVHRDVKPSNILVDEYGVAKITDFGIARGGADPQVTRTGMMAGTPAYFAPELARGKNPGPAADVWALGATIFHATEGTPPYGTDENTIALLYRIGADQPAQAQHAGFLEAPLRHMLDPDVDHRWSMPMAADALTDLERGRPLSVPMTGEQPVPGQWYAPGSGAIPMGATAVGGAPPSGPMPVATGALPAHGGGPYPPHDPYAAYYGEVTNPSRSSTPKRSRAPWIATIVGLVVVALAVGTIILVTNTRDSGSPASNTSATTSQAPSGEESSGQATSTSNDPTNSATAPTGQTTTAAATTTAASGDAQLKADLENFVYNYYALISAGDYETSWNLMSAKMQKARKGGIDSYINYWETVNVVSPSNAVADPATLTIYFDCYYEETNPPATKTMAQTFVLIPNGDSYLIDSVDAKEK</sequence>
<dbReference type="InterPro" id="IPR011009">
    <property type="entry name" value="Kinase-like_dom_sf"/>
</dbReference>
<dbReference type="KEGG" id="eke:EK0264_05995"/>
<dbReference type="Gene3D" id="3.30.200.20">
    <property type="entry name" value="Phosphorylase Kinase, domain 1"/>
    <property type="match status" value="1"/>
</dbReference>
<dbReference type="SUPFAM" id="SSF56112">
    <property type="entry name" value="Protein kinase-like (PK-like)"/>
    <property type="match status" value="1"/>
</dbReference>
<dbReference type="Gene3D" id="1.10.510.10">
    <property type="entry name" value="Transferase(Phosphotransferase) domain 1"/>
    <property type="match status" value="1"/>
</dbReference>
<keyword evidence="9" id="KW-0812">Transmembrane</keyword>
<keyword evidence="12" id="KW-1185">Reference proteome</keyword>
<feature type="transmembrane region" description="Helical" evidence="9">
    <location>
        <begin position="350"/>
        <end position="372"/>
    </location>
</feature>
<dbReference type="InParanoid" id="A0A7L4YL81"/>
<name>A0A7L4YL81_9ACTN</name>